<evidence type="ECO:0000313" key="10">
    <source>
        <dbReference type="Proteomes" id="UP000585437"/>
    </source>
</evidence>
<evidence type="ECO:0000256" key="4">
    <source>
        <dbReference type="ARBA" id="ARBA00022475"/>
    </source>
</evidence>
<dbReference type="PANTHER" id="PTHR30472">
    <property type="entry name" value="FERRIC ENTEROBACTIN TRANSPORT SYSTEM PERMEASE PROTEIN"/>
    <property type="match status" value="1"/>
</dbReference>
<evidence type="ECO:0000256" key="5">
    <source>
        <dbReference type="ARBA" id="ARBA00022692"/>
    </source>
</evidence>
<evidence type="ECO:0000256" key="8">
    <source>
        <dbReference type="SAM" id="Phobius"/>
    </source>
</evidence>
<evidence type="ECO:0000256" key="7">
    <source>
        <dbReference type="ARBA" id="ARBA00023136"/>
    </source>
</evidence>
<dbReference type="Proteomes" id="UP000585437">
    <property type="component" value="Unassembled WGS sequence"/>
</dbReference>
<dbReference type="AlphaFoldDB" id="A0A7X0MSI1"/>
<feature type="transmembrane region" description="Helical" evidence="8">
    <location>
        <begin position="274"/>
        <end position="296"/>
    </location>
</feature>
<feature type="transmembrane region" description="Helical" evidence="8">
    <location>
        <begin position="143"/>
        <end position="164"/>
    </location>
</feature>
<protein>
    <submittedName>
        <fullName evidence="9">Iron complex transport system permease protein</fullName>
    </submittedName>
</protein>
<keyword evidence="3" id="KW-0813">Transport</keyword>
<name>A0A7X0MSI1_9HYPH</name>
<organism evidence="9 10">
    <name type="scientific">Rhizobium soli</name>
    <dbReference type="NCBI Taxonomy" id="424798"/>
    <lineage>
        <taxon>Bacteria</taxon>
        <taxon>Pseudomonadati</taxon>
        <taxon>Pseudomonadota</taxon>
        <taxon>Alphaproteobacteria</taxon>
        <taxon>Hyphomicrobiales</taxon>
        <taxon>Rhizobiaceae</taxon>
        <taxon>Rhizobium/Agrobacterium group</taxon>
        <taxon>Rhizobium</taxon>
    </lineage>
</organism>
<feature type="transmembrane region" description="Helical" evidence="8">
    <location>
        <begin position="88"/>
        <end position="105"/>
    </location>
</feature>
<feature type="transmembrane region" description="Helical" evidence="8">
    <location>
        <begin position="227"/>
        <end position="254"/>
    </location>
</feature>
<feature type="transmembrane region" description="Helical" evidence="8">
    <location>
        <begin position="184"/>
        <end position="206"/>
    </location>
</feature>
<comment type="subcellular location">
    <subcellularLocation>
        <location evidence="1">Cell membrane</location>
        <topology evidence="1">Multi-pass membrane protein</topology>
    </subcellularLocation>
</comment>
<dbReference type="GO" id="GO:0033214">
    <property type="term" value="P:siderophore-iron import into cell"/>
    <property type="evidence" value="ECO:0007669"/>
    <property type="project" value="TreeGrafter"/>
</dbReference>
<dbReference type="PANTHER" id="PTHR30472:SF1">
    <property type="entry name" value="FE(3+) DICITRATE TRANSPORT SYSTEM PERMEASE PROTEIN FECC-RELATED"/>
    <property type="match status" value="1"/>
</dbReference>
<keyword evidence="4" id="KW-1003">Cell membrane</keyword>
<dbReference type="InterPro" id="IPR000522">
    <property type="entry name" value="ABC_transptr_permease_BtuC"/>
</dbReference>
<evidence type="ECO:0000256" key="6">
    <source>
        <dbReference type="ARBA" id="ARBA00022989"/>
    </source>
</evidence>
<feature type="transmembrane region" description="Helical" evidence="8">
    <location>
        <begin position="56"/>
        <end position="76"/>
    </location>
</feature>
<reference evidence="9 10" key="1">
    <citation type="submission" date="2020-08" db="EMBL/GenBank/DDBJ databases">
        <title>The Agave Microbiome: Exploring the role of microbial communities in plant adaptations to desert environments.</title>
        <authorList>
            <person name="Partida-Martinez L.P."/>
        </authorList>
    </citation>
    <scope>NUCLEOTIDE SEQUENCE [LARGE SCALE GENOMIC DNA]</scope>
    <source>
        <strain evidence="9 10">AS3.12</strain>
    </source>
</reference>
<accession>A0A7X0MSI1</accession>
<dbReference type="GO" id="GO:0022857">
    <property type="term" value="F:transmembrane transporter activity"/>
    <property type="evidence" value="ECO:0007669"/>
    <property type="project" value="InterPro"/>
</dbReference>
<gene>
    <name evidence="9" type="ORF">F4695_003401</name>
</gene>
<keyword evidence="5 8" id="KW-0812">Transmembrane</keyword>
<evidence type="ECO:0000313" key="9">
    <source>
        <dbReference type="EMBL" id="MBB6510017.1"/>
    </source>
</evidence>
<dbReference type="CDD" id="cd06550">
    <property type="entry name" value="TM_ABC_iron-siderophores_like"/>
    <property type="match status" value="1"/>
</dbReference>
<comment type="caution">
    <text evidence="9">The sequence shown here is derived from an EMBL/GenBank/DDBJ whole genome shotgun (WGS) entry which is preliminary data.</text>
</comment>
<feature type="transmembrane region" description="Helical" evidence="8">
    <location>
        <begin position="111"/>
        <end position="131"/>
    </location>
</feature>
<comment type="similarity">
    <text evidence="2">Belongs to the binding-protein-dependent transport system permease family. FecCD subfamily.</text>
</comment>
<sequence>MKSAAILGLIFLFAVVLTLGVGVRDVTPIDVFQAIFAYDESNPVHIVIGSVRMPRLVAALIAGAGLGIAGTIMQALTRNPLADPGIMGVNSGAAFAVVIAALLTGRSDSGLMSAMAFPGAALAAAAVFMLGGGLRGDAGPVRLALAGTALNAMLLSLVSAIVLARNETLEILRFWITGSLAQAGARPLAGMGIAAAIGIGVAFLIAPRIEALSLGSSLARGLGTKPARVQAGALVAITLTTGAAVAVAGPIAFIGLLVPPLARRVAGHALRFELMAAAVIGASILLYADTLGRILLAPSEIRVGIMTALIGAPAFVIIARRLRPGATS</sequence>
<proteinExistence type="inferred from homology"/>
<dbReference type="RefSeq" id="WP_184655345.1">
    <property type="nucleotide sequence ID" value="NZ_JACHBU010000006.1"/>
</dbReference>
<dbReference type="EMBL" id="JACHBU010000006">
    <property type="protein sequence ID" value="MBB6510017.1"/>
    <property type="molecule type" value="Genomic_DNA"/>
</dbReference>
<keyword evidence="7 8" id="KW-0472">Membrane</keyword>
<dbReference type="InterPro" id="IPR037294">
    <property type="entry name" value="ABC_BtuC-like"/>
</dbReference>
<feature type="transmembrane region" description="Helical" evidence="8">
    <location>
        <begin position="303"/>
        <end position="322"/>
    </location>
</feature>
<dbReference type="Gene3D" id="1.10.3470.10">
    <property type="entry name" value="ABC transporter involved in vitamin B12 uptake, BtuC"/>
    <property type="match status" value="1"/>
</dbReference>
<keyword evidence="6 8" id="KW-1133">Transmembrane helix</keyword>
<evidence type="ECO:0000256" key="1">
    <source>
        <dbReference type="ARBA" id="ARBA00004651"/>
    </source>
</evidence>
<dbReference type="SUPFAM" id="SSF81345">
    <property type="entry name" value="ABC transporter involved in vitamin B12 uptake, BtuC"/>
    <property type="match status" value="1"/>
</dbReference>
<keyword evidence="10" id="KW-1185">Reference proteome</keyword>
<evidence type="ECO:0000256" key="2">
    <source>
        <dbReference type="ARBA" id="ARBA00007935"/>
    </source>
</evidence>
<dbReference type="Pfam" id="PF01032">
    <property type="entry name" value="FecCD"/>
    <property type="match status" value="1"/>
</dbReference>
<evidence type="ECO:0000256" key="3">
    <source>
        <dbReference type="ARBA" id="ARBA00022448"/>
    </source>
</evidence>
<dbReference type="GO" id="GO:0005886">
    <property type="term" value="C:plasma membrane"/>
    <property type="evidence" value="ECO:0007669"/>
    <property type="project" value="UniProtKB-SubCell"/>
</dbReference>